<keyword evidence="3" id="KW-1185">Reference proteome</keyword>
<dbReference type="STRING" id="233100.SAMN05216526_0919"/>
<dbReference type="RefSeq" id="WP_076755356.1">
    <property type="nucleotide sequence ID" value="NZ_CP023018.1"/>
</dbReference>
<evidence type="ECO:0000256" key="1">
    <source>
        <dbReference type="SAM" id="Phobius"/>
    </source>
</evidence>
<reference evidence="2 3" key="1">
    <citation type="submission" date="2017-01" db="EMBL/GenBank/DDBJ databases">
        <authorList>
            <person name="Mah S.A."/>
            <person name="Swanson W.J."/>
            <person name="Moy G.W."/>
            <person name="Vacquier V.D."/>
        </authorList>
    </citation>
    <scope>NUCLEOTIDE SEQUENCE [LARGE SCALE GENOMIC DNA]</scope>
    <source>
        <strain evidence="2 3">M9</strain>
    </source>
</reference>
<accession>A0A1R3VXP1</accession>
<feature type="transmembrane region" description="Helical" evidence="1">
    <location>
        <begin position="20"/>
        <end position="39"/>
    </location>
</feature>
<protein>
    <submittedName>
        <fullName evidence="2">Tfp pilus assembly protein PilN</fullName>
    </submittedName>
</protein>
<keyword evidence="1" id="KW-1133">Transmembrane helix</keyword>
<gene>
    <name evidence="2" type="ORF">SAMN05216526_0919</name>
</gene>
<dbReference type="AlphaFoldDB" id="A0A1R3VXP1"/>
<evidence type="ECO:0000313" key="2">
    <source>
        <dbReference type="EMBL" id="SIT68730.1"/>
    </source>
</evidence>
<keyword evidence="1" id="KW-0812">Transmembrane</keyword>
<evidence type="ECO:0000313" key="3">
    <source>
        <dbReference type="Proteomes" id="UP000223759"/>
    </source>
</evidence>
<organism evidence="2 3">
    <name type="scientific">Ectothiorhodosinus mongolicus</name>
    <dbReference type="NCBI Taxonomy" id="233100"/>
    <lineage>
        <taxon>Bacteria</taxon>
        <taxon>Pseudomonadati</taxon>
        <taxon>Pseudomonadota</taxon>
        <taxon>Gammaproteobacteria</taxon>
        <taxon>Chromatiales</taxon>
        <taxon>Ectothiorhodospiraceae</taxon>
        <taxon>Ectothiorhodosinus</taxon>
    </lineage>
</organism>
<name>A0A1R3VXP1_9GAMM</name>
<dbReference type="Proteomes" id="UP000223759">
    <property type="component" value="Unassembled WGS sequence"/>
</dbReference>
<dbReference type="EMBL" id="FTPK01000002">
    <property type="protein sequence ID" value="SIT68730.1"/>
    <property type="molecule type" value="Genomic_DNA"/>
</dbReference>
<proteinExistence type="predicted"/>
<keyword evidence="1" id="KW-0472">Membrane</keyword>
<sequence>MQEINFLNKHRLAWSWRHRLSVGLAVLCLLIGLGIGVYWQPHLAESLKQAQAEQHWLQARHIAVTRQLRWFGGLTEDAVQLHELGARIANLQDQRWRPLQALDELTAVSLTGVQLHSAQVDAQRLLLHGHAQNHQQLSAYLDALHQLSCCNSVQVQTRPVAPASTTQPYFTLSLGLR</sequence>